<dbReference type="InterPro" id="IPR049252">
    <property type="entry name" value="DUF6885"/>
</dbReference>
<sequence>MPQKDQLCGAFWGALALASAGYPADQDGVALRAGTTLAEGDPSEWLPPGASPRTDYCLDIPVADDAPSSGTSATGVTRAVEELSGGGLAVVPVAGPWSAQTVRSLVEVVASSAGEAVLIANLRTGRLWGSRPGPAVLLDYLSGRPVEPPEADWDCGHFVGIAGSVGGPGGTLLIVRDTYRQLGWGGYHLQPAGAVAAALARGDGKGGGVLCVCEAAAAGALGGKLGEAGFGLRHWDNGSADREG</sequence>
<accession>A0A6J4RCP4</accession>
<dbReference type="AlphaFoldDB" id="A0A6J4RCP4"/>
<dbReference type="Pfam" id="PF21819">
    <property type="entry name" value="DUF6885"/>
    <property type="match status" value="1"/>
</dbReference>
<reference evidence="1" key="1">
    <citation type="submission" date="2020-02" db="EMBL/GenBank/DDBJ databases">
        <authorList>
            <person name="Meier V. D."/>
        </authorList>
    </citation>
    <scope>NUCLEOTIDE SEQUENCE</scope>
    <source>
        <strain evidence="1">AVDCRST_MAG02</strain>
    </source>
</reference>
<gene>
    <name evidence="1" type="ORF">AVDCRST_MAG02-3671</name>
</gene>
<dbReference type="EMBL" id="CADCVH010000103">
    <property type="protein sequence ID" value="CAA9470429.1"/>
    <property type="molecule type" value="Genomic_DNA"/>
</dbReference>
<protein>
    <submittedName>
        <fullName evidence="1">Uncharacterized protein</fullName>
    </submittedName>
</protein>
<organism evidence="1">
    <name type="scientific">uncultured Rubrobacteraceae bacterium</name>
    <dbReference type="NCBI Taxonomy" id="349277"/>
    <lineage>
        <taxon>Bacteria</taxon>
        <taxon>Bacillati</taxon>
        <taxon>Actinomycetota</taxon>
        <taxon>Rubrobacteria</taxon>
        <taxon>Rubrobacterales</taxon>
        <taxon>Rubrobacteraceae</taxon>
        <taxon>environmental samples</taxon>
    </lineage>
</organism>
<name>A0A6J4RCP4_9ACTN</name>
<proteinExistence type="predicted"/>
<evidence type="ECO:0000313" key="1">
    <source>
        <dbReference type="EMBL" id="CAA9470429.1"/>
    </source>
</evidence>